<dbReference type="EMBL" id="CP001013">
    <property type="protein sequence ID" value="ACB35401.1"/>
    <property type="molecule type" value="Genomic_DNA"/>
</dbReference>
<evidence type="ECO:0000256" key="4">
    <source>
        <dbReference type="ARBA" id="ARBA00023270"/>
    </source>
</evidence>
<dbReference type="AlphaFoldDB" id="B1Y0Y4"/>
<keyword evidence="9" id="KW-1185">Reference proteome</keyword>
<feature type="active site" description="Schiff-base intermediate with substrate" evidence="7">
    <location>
        <position position="47"/>
    </location>
</feature>
<dbReference type="EC" id="4.2.3.153" evidence="2"/>
<dbReference type="GO" id="GO:0016829">
    <property type="term" value="F:lyase activity"/>
    <property type="evidence" value="ECO:0007669"/>
    <property type="project" value="UniProtKB-KW"/>
</dbReference>
<gene>
    <name evidence="8" type="ordered locus">Lcho_3141</name>
</gene>
<evidence type="ECO:0000313" key="8">
    <source>
        <dbReference type="EMBL" id="ACB35401.1"/>
    </source>
</evidence>
<evidence type="ECO:0000256" key="5">
    <source>
        <dbReference type="ARBA" id="ARBA00032523"/>
    </source>
</evidence>
<evidence type="ECO:0000256" key="6">
    <source>
        <dbReference type="ARBA" id="ARBA00047628"/>
    </source>
</evidence>
<dbReference type="SUPFAM" id="SSF51569">
    <property type="entry name" value="Aldolase"/>
    <property type="match status" value="1"/>
</dbReference>
<dbReference type="STRING" id="395495.Lcho_3141"/>
<proteinExistence type="predicted"/>
<evidence type="ECO:0000256" key="3">
    <source>
        <dbReference type="ARBA" id="ARBA00023239"/>
    </source>
</evidence>
<name>B1Y0Y4_LEPCP</name>
<dbReference type="InterPro" id="IPR007565">
    <property type="entry name" value="4HFCP_synth"/>
</dbReference>
<accession>B1Y0Y4</accession>
<evidence type="ECO:0000256" key="7">
    <source>
        <dbReference type="PIRSR" id="PIRSR015957-1"/>
    </source>
</evidence>
<comment type="function">
    <text evidence="1">Catalyzes the formation of 4-(hydroxymethyl)-2-furancarboxaldehyde phosphate (4-HFC-P) from two molecules of glyceraldehyde-3-P (GA-3-P).</text>
</comment>
<evidence type="ECO:0000313" key="9">
    <source>
        <dbReference type="Proteomes" id="UP000001693"/>
    </source>
</evidence>
<sequence length="252" mass="26269">MGARPALPAARLDEAGPVTTLRALVSVRNLAEARLAAQARVGFIDLKEPNDGALGGLAVAHIAQIVRALREVAPGVPISATIGDWPAHALAEIRERVRQVAACGVDHVKVGIDPASASGPEALMALVEELGRLDREGLPLVPVLIADNGVEPALLQRVCAQRFFAVMLDTADKRGGSLLQRLGAVELAGLIAQVRAHGSLIGLAGALQLCDLPALRRLAPDFAGFRSAVCVGDRREGMDARLLAQLVEVLGA</sequence>
<dbReference type="HOGENOM" id="CLU_068659_0_0_4"/>
<protein>
    <recommendedName>
        <fullName evidence="2">(5-formylfuran-3-yl)methyl phosphate synthase</fullName>
        <ecNumber evidence="2">4.2.3.153</ecNumber>
    </recommendedName>
    <alternativeName>
        <fullName evidence="5">4-(hydroxymethyl)-2-furancarboxaldehyde-phosphate synthase</fullName>
    </alternativeName>
</protein>
<feature type="active site" description="Proton acceptor" evidence="7">
    <location>
        <position position="109"/>
    </location>
</feature>
<evidence type="ECO:0000256" key="2">
    <source>
        <dbReference type="ARBA" id="ARBA00012553"/>
    </source>
</evidence>
<organism evidence="8 9">
    <name type="scientific">Leptothrix cholodnii (strain ATCC 51168 / LMG 8142 / SP-6)</name>
    <name type="common">Leptothrix discophora (strain SP-6)</name>
    <dbReference type="NCBI Taxonomy" id="395495"/>
    <lineage>
        <taxon>Bacteria</taxon>
        <taxon>Pseudomonadati</taxon>
        <taxon>Pseudomonadota</taxon>
        <taxon>Betaproteobacteria</taxon>
        <taxon>Burkholderiales</taxon>
        <taxon>Sphaerotilaceae</taxon>
        <taxon>Leptothrix</taxon>
    </lineage>
</organism>
<evidence type="ECO:0000256" key="1">
    <source>
        <dbReference type="ARBA" id="ARBA00003810"/>
    </source>
</evidence>
<reference evidence="8 9" key="1">
    <citation type="submission" date="2008-03" db="EMBL/GenBank/DDBJ databases">
        <title>Complete sequence of Leptothrix cholodnii SP-6.</title>
        <authorList>
            <consortium name="US DOE Joint Genome Institute"/>
            <person name="Copeland A."/>
            <person name="Lucas S."/>
            <person name="Lapidus A."/>
            <person name="Glavina del Rio T."/>
            <person name="Dalin E."/>
            <person name="Tice H."/>
            <person name="Bruce D."/>
            <person name="Goodwin L."/>
            <person name="Pitluck S."/>
            <person name="Chertkov O."/>
            <person name="Brettin T."/>
            <person name="Detter J.C."/>
            <person name="Han C."/>
            <person name="Kuske C.R."/>
            <person name="Schmutz J."/>
            <person name="Larimer F."/>
            <person name="Land M."/>
            <person name="Hauser L."/>
            <person name="Kyrpides N."/>
            <person name="Lykidis A."/>
            <person name="Emerson D."/>
            <person name="Richardson P."/>
        </authorList>
    </citation>
    <scope>NUCLEOTIDE SEQUENCE [LARGE SCALE GENOMIC DNA]</scope>
    <source>
        <strain evidence="9">ATCC 51168 / LMG 8142 / SP-6</strain>
    </source>
</reference>
<dbReference type="KEGG" id="lch:Lcho_3141"/>
<dbReference type="eggNOG" id="COG1891">
    <property type="taxonomic scope" value="Bacteria"/>
</dbReference>
<keyword evidence="3" id="KW-0456">Lyase</keyword>
<dbReference type="PIRSF" id="PIRSF015957">
    <property type="entry name" value="UCP015957"/>
    <property type="match status" value="1"/>
</dbReference>
<dbReference type="RefSeq" id="WP_012348150.1">
    <property type="nucleotide sequence ID" value="NC_010524.1"/>
</dbReference>
<keyword evidence="4" id="KW-0704">Schiff base</keyword>
<dbReference type="Proteomes" id="UP000001693">
    <property type="component" value="Chromosome"/>
</dbReference>
<dbReference type="Pfam" id="PF04476">
    <property type="entry name" value="4HFCP_synth"/>
    <property type="match status" value="1"/>
</dbReference>
<comment type="catalytic activity">
    <reaction evidence="6">
        <text>2 D-glyceraldehyde 3-phosphate = 4-(hydroxymethyl)-2-furancarboxaldehyde phosphate + phosphate + 2 H2O</text>
        <dbReference type="Rhea" id="RHEA:43536"/>
        <dbReference type="ChEBI" id="CHEBI:15377"/>
        <dbReference type="ChEBI" id="CHEBI:43474"/>
        <dbReference type="ChEBI" id="CHEBI:59776"/>
        <dbReference type="ChEBI" id="CHEBI:83407"/>
        <dbReference type="EC" id="4.2.3.153"/>
    </reaction>
</comment>
<dbReference type="NCBIfam" id="NF002574">
    <property type="entry name" value="PRK02227.1-2"/>
    <property type="match status" value="1"/>
</dbReference>
<dbReference type="OrthoDB" id="2111523at2"/>